<dbReference type="Proteomes" id="UP000626109">
    <property type="component" value="Unassembled WGS sequence"/>
</dbReference>
<dbReference type="InterPro" id="IPR001229">
    <property type="entry name" value="Jacalin-like_lectin_dom"/>
</dbReference>
<dbReference type="AlphaFoldDB" id="A0A813LNT4"/>
<gene>
    <name evidence="3" type="ORF">PGLA2088_LOCUS47356</name>
</gene>
<reference evidence="3" key="1">
    <citation type="submission" date="2021-02" db="EMBL/GenBank/DDBJ databases">
        <authorList>
            <person name="Dougan E. K."/>
            <person name="Rhodes N."/>
            <person name="Thang M."/>
            <person name="Chan C."/>
        </authorList>
    </citation>
    <scope>NUCLEOTIDE SEQUENCE</scope>
</reference>
<accession>A0A813LNT4</accession>
<organism evidence="3 4">
    <name type="scientific">Polarella glacialis</name>
    <name type="common">Dinoflagellate</name>
    <dbReference type="NCBI Taxonomy" id="89957"/>
    <lineage>
        <taxon>Eukaryota</taxon>
        <taxon>Sar</taxon>
        <taxon>Alveolata</taxon>
        <taxon>Dinophyceae</taxon>
        <taxon>Suessiales</taxon>
        <taxon>Suessiaceae</taxon>
        <taxon>Polarella</taxon>
    </lineage>
</organism>
<evidence type="ECO:0000256" key="1">
    <source>
        <dbReference type="SAM" id="MobiDB-lite"/>
    </source>
</evidence>
<comment type="caution">
    <text evidence="3">The sequence shown here is derived from an EMBL/GenBank/DDBJ whole genome shotgun (WGS) entry which is preliminary data.</text>
</comment>
<sequence>IRSHIGRQRLGEVKQLREVLLWDRDRCCKGGDRRISDRLRRCGWYGFIFGSRAAERGAADAAHRKFSEDRKKRRRRRSSRRRRSIHGTGGCRCRGKQFHRVAIHEKTFPANAAGNESEPEQILHMEANDSINFFAYEMQGLMRTNFSQAPGDAKVEIAAEVGGCGCHRRLCSYDRVHGKVGCIGGCSGTVFHVAEYLGIVKSLHVRWVGKKGNHDKNAGIRAIGIYYFDDLREYFIGTKNEVSSGNRGNSFEFHEGEFVKGDLELSGNGFGTRLGYIGFATSEGRKFEAGQTNHDRYRFNSGGACLSSFHGQAGSDVNLLGVVFWKPIRSAQLQNIRYPTLDTLTKLKSPDEKIVTTKEELTFPEIDIPGKTRSRFEFTQWKGKFDKLPYTAKLMLKFRDGSEHERRIAGTYAGVSYSTLQDSWGPKENVKTSGRRLGEEMEAQVLQDEVLV</sequence>
<dbReference type="EMBL" id="CAJNNW010036458">
    <property type="protein sequence ID" value="CAE8734555.1"/>
    <property type="molecule type" value="Genomic_DNA"/>
</dbReference>
<protein>
    <recommendedName>
        <fullName evidence="2">Jacalin-type lectin domain-containing protein</fullName>
    </recommendedName>
</protein>
<proteinExistence type="predicted"/>
<dbReference type="Pfam" id="PF01419">
    <property type="entry name" value="Jacalin"/>
    <property type="match status" value="1"/>
</dbReference>
<feature type="compositionally biased region" description="Basic residues" evidence="1">
    <location>
        <begin position="71"/>
        <end position="85"/>
    </location>
</feature>
<evidence type="ECO:0000313" key="4">
    <source>
        <dbReference type="Proteomes" id="UP000626109"/>
    </source>
</evidence>
<name>A0A813LNT4_POLGL</name>
<dbReference type="Gene3D" id="2.100.10.30">
    <property type="entry name" value="Jacalin-like lectin domain"/>
    <property type="match status" value="1"/>
</dbReference>
<feature type="domain" description="Jacalin-type lectin" evidence="2">
    <location>
        <begin position="180"/>
        <end position="322"/>
    </location>
</feature>
<feature type="region of interest" description="Disordered" evidence="1">
    <location>
        <begin position="63"/>
        <end position="91"/>
    </location>
</feature>
<evidence type="ECO:0000313" key="3">
    <source>
        <dbReference type="EMBL" id="CAE8734555.1"/>
    </source>
</evidence>
<evidence type="ECO:0000259" key="2">
    <source>
        <dbReference type="Pfam" id="PF01419"/>
    </source>
</evidence>
<dbReference type="SUPFAM" id="SSF51101">
    <property type="entry name" value="Mannose-binding lectins"/>
    <property type="match status" value="1"/>
</dbReference>
<feature type="non-terminal residue" evidence="3">
    <location>
        <position position="1"/>
    </location>
</feature>
<dbReference type="InterPro" id="IPR036404">
    <property type="entry name" value="Jacalin-like_lectin_dom_sf"/>
</dbReference>